<keyword evidence="4" id="KW-0267">Excision nuclease</keyword>
<evidence type="ECO:0000256" key="2">
    <source>
        <dbReference type="ARBA" id="ARBA00022763"/>
    </source>
</evidence>
<keyword evidence="3" id="KW-0228">DNA excision</keyword>
<dbReference type="GO" id="GO:0009432">
    <property type="term" value="P:SOS response"/>
    <property type="evidence" value="ECO:0007669"/>
    <property type="project" value="UniProtKB-KW"/>
</dbReference>
<organism evidence="11 12">
    <name type="scientific">Candidatus Thermochlorobacter aerophilus</name>
    <dbReference type="NCBI Taxonomy" id="1868324"/>
    <lineage>
        <taxon>Bacteria</taxon>
        <taxon>Pseudomonadati</taxon>
        <taxon>Chlorobiota</taxon>
        <taxon>Chlorobiia</taxon>
        <taxon>Chlorobiales</taxon>
        <taxon>Candidatus Thermochlorobacteriaceae</taxon>
        <taxon>Candidatus Thermochlorobacter</taxon>
    </lineage>
</organism>
<dbReference type="InterPro" id="IPR010994">
    <property type="entry name" value="RuvA_2-like"/>
</dbReference>
<keyword evidence="1" id="KW-0963">Cytoplasm</keyword>
<evidence type="ECO:0000256" key="5">
    <source>
        <dbReference type="ARBA" id="ARBA00023204"/>
    </source>
</evidence>
<evidence type="ECO:0000256" key="3">
    <source>
        <dbReference type="ARBA" id="ARBA00022769"/>
    </source>
</evidence>
<dbReference type="AlphaFoldDB" id="A0A395M2G6"/>
<evidence type="ECO:0000259" key="10">
    <source>
        <dbReference type="PROSITE" id="PS50165"/>
    </source>
</evidence>
<dbReference type="InterPro" id="IPR001162">
    <property type="entry name" value="UvrC_RNase_H_dom"/>
</dbReference>
<dbReference type="PROSITE" id="PS50165">
    <property type="entry name" value="UVRC"/>
    <property type="match status" value="1"/>
</dbReference>
<evidence type="ECO:0000256" key="6">
    <source>
        <dbReference type="ARBA" id="ARBA00023236"/>
    </source>
</evidence>
<evidence type="ECO:0000259" key="8">
    <source>
        <dbReference type="PROSITE" id="PS50151"/>
    </source>
</evidence>
<gene>
    <name evidence="11" type="ORF">D0433_02920</name>
</gene>
<name>A0A395M2G6_9BACT</name>
<feature type="non-terminal residue" evidence="11">
    <location>
        <position position="1"/>
    </location>
</feature>
<keyword evidence="6" id="KW-0742">SOS response</keyword>
<keyword evidence="5" id="KW-0234">DNA repair</keyword>
<dbReference type="NCBIfam" id="TIGR00194">
    <property type="entry name" value="uvrC"/>
    <property type="match status" value="1"/>
</dbReference>
<dbReference type="PANTHER" id="PTHR30562:SF1">
    <property type="entry name" value="UVRABC SYSTEM PROTEIN C"/>
    <property type="match status" value="1"/>
</dbReference>
<dbReference type="SUPFAM" id="SSF82771">
    <property type="entry name" value="GIY-YIG endonuclease"/>
    <property type="match status" value="1"/>
</dbReference>
<dbReference type="EMBL" id="PHFL01000012">
    <property type="protein sequence ID" value="RFM24993.1"/>
    <property type="molecule type" value="Genomic_DNA"/>
</dbReference>
<feature type="domain" description="UVR" evidence="8">
    <location>
        <begin position="142"/>
        <end position="177"/>
    </location>
</feature>
<dbReference type="InterPro" id="IPR035901">
    <property type="entry name" value="GIY-YIG_endonuc_sf"/>
</dbReference>
<dbReference type="Gene3D" id="1.10.150.20">
    <property type="entry name" value="5' to 3' exonuclease, C-terminal subdomain"/>
    <property type="match status" value="1"/>
</dbReference>
<dbReference type="GO" id="GO:0006289">
    <property type="term" value="P:nucleotide-excision repair"/>
    <property type="evidence" value="ECO:0007669"/>
    <property type="project" value="InterPro"/>
</dbReference>
<dbReference type="InterPro" id="IPR004791">
    <property type="entry name" value="UvrC"/>
</dbReference>
<dbReference type="Proteomes" id="UP000266389">
    <property type="component" value="Unassembled WGS sequence"/>
</dbReference>
<evidence type="ECO:0000259" key="9">
    <source>
        <dbReference type="PROSITE" id="PS50164"/>
    </source>
</evidence>
<dbReference type="GO" id="GO:0009380">
    <property type="term" value="C:excinuclease repair complex"/>
    <property type="evidence" value="ECO:0007669"/>
    <property type="project" value="InterPro"/>
</dbReference>
<feature type="coiled-coil region" evidence="7">
    <location>
        <begin position="123"/>
        <end position="165"/>
    </location>
</feature>
<dbReference type="Gene3D" id="3.40.1440.10">
    <property type="entry name" value="GIY-YIG endonuclease"/>
    <property type="match status" value="1"/>
</dbReference>
<dbReference type="InterPro" id="IPR001943">
    <property type="entry name" value="UVR_dom"/>
</dbReference>
<dbReference type="Pfam" id="PF14520">
    <property type="entry name" value="HHH_5"/>
    <property type="match status" value="1"/>
</dbReference>
<dbReference type="GO" id="GO:0009381">
    <property type="term" value="F:excinuclease ABC activity"/>
    <property type="evidence" value="ECO:0007669"/>
    <property type="project" value="InterPro"/>
</dbReference>
<evidence type="ECO:0000313" key="12">
    <source>
        <dbReference type="Proteomes" id="UP000266389"/>
    </source>
</evidence>
<dbReference type="InterPro" id="IPR000305">
    <property type="entry name" value="GIY-YIG_endonuc"/>
</dbReference>
<keyword evidence="2" id="KW-0227">DNA damage</keyword>
<dbReference type="PANTHER" id="PTHR30562">
    <property type="entry name" value="UVRC/OXIDOREDUCTASE"/>
    <property type="match status" value="1"/>
</dbReference>
<dbReference type="PROSITE" id="PS50164">
    <property type="entry name" value="GIY_YIG"/>
    <property type="match status" value="1"/>
</dbReference>
<dbReference type="Gene3D" id="3.30.420.340">
    <property type="entry name" value="UvrC, RNAse H endonuclease domain"/>
    <property type="match status" value="1"/>
</dbReference>
<dbReference type="InterPro" id="IPR050066">
    <property type="entry name" value="UvrABC_protein_C"/>
</dbReference>
<protein>
    <submittedName>
        <fullName evidence="11">Excinuclease ABC subunit C</fullName>
    </submittedName>
</protein>
<comment type="caution">
    <text evidence="11">The sequence shown here is derived from an EMBL/GenBank/DDBJ whole genome shotgun (WGS) entry which is preliminary data.</text>
</comment>
<dbReference type="InterPro" id="IPR038476">
    <property type="entry name" value="UvrC_RNase_H_dom_sf"/>
</dbReference>
<dbReference type="FunFam" id="3.30.420.340:FF:000001">
    <property type="entry name" value="UvrABC system protein C"/>
    <property type="match status" value="1"/>
</dbReference>
<accession>A0A395M2G6</accession>
<sequence length="560" mass="63932">EVMLTSSEVEALILENNLIKQLKPKYNINLRDDKSYPYIVVTNEPFPRVFPTRTVLRDGSKYYGPYTESKQMRYLLDAIGEIFQVRSCSLKMTPETIAQKKFKVCLDYHIKKCQGPCEGFQSLEEYRAMIDEVKRLLSGKTKEVARSIEARMKQYAKEMKFEQAATLKKQLDALNRYSAKQKVLSTDEIDRDIFAVASNKSDACGVVFKVRDGKLLGSQHFYFSNANDEPESRLLSRLLERYYLETTDIMPDEIFVPCELESREAIESFIVKRNQEVGETKSVQIVVPQIGDKAKLVSMCRANAEHLLNEYLIQKQKRGEALAIPNSVYSLERDLRLPKLPRRIECFDNSHFQGSETVSAMVCFVDGKPKKSDYRKFKIRTVEGIDDFAAMAEVIERRYSGSLSTELPLPDLIVVDGGKGQLSAAVEVLERLGLKIPIIGLAKRLEEVFLPNESLPFNLPKTSSSLKLLQQVRDEAHRFAITFHRDLRNKRTLSSELLEIEGIGKAKAEKLLKIFGSVAQVESASFEQLEKAVGKRTAETLRRYFDQKRNRAEETTLDAK</sequence>
<proteinExistence type="inferred from homology"/>
<keyword evidence="7" id="KW-0175">Coiled coil</keyword>
<dbReference type="InterPro" id="IPR036876">
    <property type="entry name" value="UVR_dom_sf"/>
</dbReference>
<feature type="domain" description="UvrC family homology region profile" evidence="10">
    <location>
        <begin position="193"/>
        <end position="429"/>
    </location>
</feature>
<feature type="domain" description="GIY-YIG" evidence="9">
    <location>
        <begin position="1"/>
        <end position="28"/>
    </location>
</feature>
<evidence type="ECO:0000256" key="7">
    <source>
        <dbReference type="SAM" id="Coils"/>
    </source>
</evidence>
<dbReference type="HAMAP" id="MF_00203">
    <property type="entry name" value="UvrC"/>
    <property type="match status" value="1"/>
</dbReference>
<dbReference type="SUPFAM" id="SSF47781">
    <property type="entry name" value="RuvA domain 2-like"/>
    <property type="match status" value="1"/>
</dbReference>
<evidence type="ECO:0000256" key="4">
    <source>
        <dbReference type="ARBA" id="ARBA00022881"/>
    </source>
</evidence>
<reference evidence="11 12" key="1">
    <citation type="journal article" date="2011" name="ISME J.">
        <title>Community ecology of hot spring cyanobacterial mats: predominant populations and their functional potential.</title>
        <authorList>
            <person name="Klatt C.G."/>
            <person name="Wood J.M."/>
            <person name="Rusch D.B."/>
            <person name="Bateson M.M."/>
            <person name="Hamamura N."/>
            <person name="Heidelberg J.F."/>
            <person name="Grossman A.R."/>
            <person name="Bhaya D."/>
            <person name="Cohan F.M."/>
            <person name="Kuhl M."/>
            <person name="Bryant D.A."/>
            <person name="Ward D.M."/>
        </authorList>
    </citation>
    <scope>NUCLEOTIDE SEQUENCE [LARGE SCALE GENOMIC DNA]</scope>
    <source>
        <strain evidence="11">OS</strain>
    </source>
</reference>
<evidence type="ECO:0000313" key="11">
    <source>
        <dbReference type="EMBL" id="RFM24993.1"/>
    </source>
</evidence>
<dbReference type="PROSITE" id="PS50151">
    <property type="entry name" value="UVR"/>
    <property type="match status" value="1"/>
</dbReference>
<dbReference type="SUPFAM" id="SSF46600">
    <property type="entry name" value="C-terminal UvrC-binding domain of UvrB"/>
    <property type="match status" value="1"/>
</dbReference>
<dbReference type="Pfam" id="PF22920">
    <property type="entry name" value="UvrC_RNaseH"/>
    <property type="match status" value="1"/>
</dbReference>
<evidence type="ECO:0000256" key="1">
    <source>
        <dbReference type="ARBA" id="ARBA00022490"/>
    </source>
</evidence>
<dbReference type="Pfam" id="PF08459">
    <property type="entry name" value="UvrC_RNaseH_dom"/>
    <property type="match status" value="1"/>
</dbReference>